<dbReference type="GO" id="GO:0015074">
    <property type="term" value="P:DNA integration"/>
    <property type="evidence" value="ECO:0007669"/>
    <property type="project" value="InterPro"/>
</dbReference>
<evidence type="ECO:0000256" key="2">
    <source>
        <dbReference type="ARBA" id="ARBA00023172"/>
    </source>
</evidence>
<dbReference type="PROSITE" id="PS51900">
    <property type="entry name" value="CB"/>
    <property type="match status" value="1"/>
</dbReference>
<dbReference type="PANTHER" id="PTHR30349:SF92">
    <property type="entry name" value="SITE-SPECIFIC RECOMBINASE"/>
    <property type="match status" value="1"/>
</dbReference>
<name>A0AA96V9E5_9EURY</name>
<accession>A0AA96V9E5</accession>
<dbReference type="PANTHER" id="PTHR30349">
    <property type="entry name" value="PHAGE INTEGRASE-RELATED"/>
    <property type="match status" value="1"/>
</dbReference>
<sequence>MISSISETQPFYLNVDYFRNALETDTILRDREPRTASQYARISSDYISLTGTEQFVYDAEYLDFRPHLLRFLESLRKKNLSHNTIKFYFSALDSLFSFMKDEGFIKINPLDDTFRERYLTRYKPDEPPKFQQWKPEEIQLLIETAPNALWRAIIAMYAATGMRRGELIALNIKDVDFENRVLYLHDHKKRSNKAVIFSDWALSYLLDYLELRIE</sequence>
<evidence type="ECO:0000313" key="7">
    <source>
        <dbReference type="Proteomes" id="UP001302662"/>
    </source>
</evidence>
<feature type="domain" description="Tyr recombinase" evidence="4">
    <location>
        <begin position="128"/>
        <end position="214"/>
    </location>
</feature>
<dbReference type="InterPro" id="IPR010998">
    <property type="entry name" value="Integrase_recombinase_N"/>
</dbReference>
<keyword evidence="7" id="KW-1185">Reference proteome</keyword>
<evidence type="ECO:0000313" key="6">
    <source>
        <dbReference type="EMBL" id="WNY28301.1"/>
    </source>
</evidence>
<dbReference type="InterPro" id="IPR044068">
    <property type="entry name" value="CB"/>
</dbReference>
<dbReference type="SUPFAM" id="SSF56349">
    <property type="entry name" value="DNA breaking-rejoining enzymes"/>
    <property type="match status" value="1"/>
</dbReference>
<dbReference type="GO" id="GO:0006310">
    <property type="term" value="P:DNA recombination"/>
    <property type="evidence" value="ECO:0007669"/>
    <property type="project" value="UniProtKB-KW"/>
</dbReference>
<gene>
    <name evidence="6" type="primary">xerC</name>
    <name evidence="6" type="ORF">MmiEs2_04860</name>
</gene>
<dbReference type="InterPro" id="IPR013762">
    <property type="entry name" value="Integrase-like_cat_sf"/>
</dbReference>
<dbReference type="Proteomes" id="UP001302662">
    <property type="component" value="Chromosome"/>
</dbReference>
<dbReference type="AlphaFoldDB" id="A0AA96V9E5"/>
<evidence type="ECO:0000259" key="4">
    <source>
        <dbReference type="PROSITE" id="PS51898"/>
    </source>
</evidence>
<dbReference type="GeneID" id="85196934"/>
<dbReference type="EMBL" id="CP131062">
    <property type="protein sequence ID" value="WNY28301.1"/>
    <property type="molecule type" value="Genomic_DNA"/>
</dbReference>
<dbReference type="Pfam" id="PF00589">
    <property type="entry name" value="Phage_integrase"/>
    <property type="match status" value="1"/>
</dbReference>
<dbReference type="InterPro" id="IPR002104">
    <property type="entry name" value="Integrase_catalytic"/>
</dbReference>
<feature type="domain" description="Core-binding (CB)" evidence="5">
    <location>
        <begin position="9"/>
        <end position="100"/>
    </location>
</feature>
<dbReference type="Gene3D" id="1.10.443.10">
    <property type="entry name" value="Intergrase catalytic core"/>
    <property type="match status" value="1"/>
</dbReference>
<dbReference type="RefSeq" id="WP_316559842.1">
    <property type="nucleotide sequence ID" value="NZ_CP131062.1"/>
</dbReference>
<evidence type="ECO:0000256" key="1">
    <source>
        <dbReference type="ARBA" id="ARBA00023125"/>
    </source>
</evidence>
<dbReference type="InterPro" id="IPR050090">
    <property type="entry name" value="Tyrosine_recombinase_XerCD"/>
</dbReference>
<organism evidence="6 7">
    <name type="scientific">Methanimicrococcus stummii</name>
    <dbReference type="NCBI Taxonomy" id="3028294"/>
    <lineage>
        <taxon>Archaea</taxon>
        <taxon>Methanobacteriati</taxon>
        <taxon>Methanobacteriota</taxon>
        <taxon>Stenosarchaea group</taxon>
        <taxon>Methanomicrobia</taxon>
        <taxon>Methanosarcinales</taxon>
        <taxon>Methanosarcinaceae</taxon>
        <taxon>Methanimicrococcus</taxon>
    </lineage>
</organism>
<dbReference type="KEGG" id="mees:MmiEs2_04860"/>
<keyword evidence="2" id="KW-0233">DNA recombination</keyword>
<dbReference type="Gene3D" id="1.10.150.130">
    <property type="match status" value="1"/>
</dbReference>
<dbReference type="InterPro" id="IPR011010">
    <property type="entry name" value="DNA_brk_join_enz"/>
</dbReference>
<dbReference type="GO" id="GO:0003677">
    <property type="term" value="F:DNA binding"/>
    <property type="evidence" value="ECO:0007669"/>
    <property type="project" value="UniProtKB-UniRule"/>
</dbReference>
<keyword evidence="1 3" id="KW-0238">DNA-binding</keyword>
<protein>
    <submittedName>
        <fullName evidence="6">Tyrosine recombinase XerC</fullName>
    </submittedName>
</protein>
<evidence type="ECO:0000259" key="5">
    <source>
        <dbReference type="PROSITE" id="PS51900"/>
    </source>
</evidence>
<dbReference type="PROSITE" id="PS51898">
    <property type="entry name" value="TYR_RECOMBINASE"/>
    <property type="match status" value="1"/>
</dbReference>
<evidence type="ECO:0000256" key="3">
    <source>
        <dbReference type="PROSITE-ProRule" id="PRU01248"/>
    </source>
</evidence>
<reference evidence="6 7" key="1">
    <citation type="submission" date="2023-07" db="EMBL/GenBank/DDBJ databases">
        <title>Closed genome sequence of Methanimicrococcus sp. Es2.</title>
        <authorList>
            <person name="Protasov E."/>
            <person name="Platt K."/>
            <person name="Reeh H."/>
            <person name="Poehlein A."/>
            <person name="Daniel R."/>
            <person name="Brune A."/>
        </authorList>
    </citation>
    <scope>NUCLEOTIDE SEQUENCE [LARGE SCALE GENOMIC DNA]</scope>
    <source>
        <strain evidence="6 7">Es2</strain>
    </source>
</reference>
<proteinExistence type="predicted"/>